<dbReference type="InterPro" id="IPR053392">
    <property type="entry name" value="Transposase_IS30-like"/>
</dbReference>
<dbReference type="InterPro" id="IPR001584">
    <property type="entry name" value="Integrase_cat-core"/>
</dbReference>
<protein>
    <submittedName>
        <fullName evidence="2">Transposase and inactivated derivatives IS30 family</fullName>
    </submittedName>
</protein>
<dbReference type="InterPro" id="IPR036397">
    <property type="entry name" value="RNaseH_sf"/>
</dbReference>
<dbReference type="GO" id="GO:0004803">
    <property type="term" value="F:transposase activity"/>
    <property type="evidence" value="ECO:0007669"/>
    <property type="project" value="TreeGrafter"/>
</dbReference>
<dbReference type="GO" id="GO:0032196">
    <property type="term" value="P:transposition"/>
    <property type="evidence" value="ECO:0007669"/>
    <property type="project" value="TreeGrafter"/>
</dbReference>
<dbReference type="EMBL" id="CBFJ010000037">
    <property type="protein sequence ID" value="CDC43923.1"/>
    <property type="molecule type" value="Genomic_DNA"/>
</dbReference>
<gene>
    <name evidence="2" type="ORF">BN788_01322</name>
</gene>
<name>R6R4Q8_9FIRM</name>
<accession>R6R4Q8</accession>
<dbReference type="Proteomes" id="UP000018142">
    <property type="component" value="Unassembled WGS sequence"/>
</dbReference>
<feature type="domain" description="Integrase catalytic" evidence="1">
    <location>
        <begin position="1"/>
        <end position="95"/>
    </location>
</feature>
<organism evidence="2 3">
    <name type="scientific">[Eubacterium] siraeum CAG:80</name>
    <dbReference type="NCBI Taxonomy" id="1263080"/>
    <lineage>
        <taxon>Bacteria</taxon>
        <taxon>Bacillati</taxon>
        <taxon>Bacillota</taxon>
        <taxon>Clostridia</taxon>
        <taxon>Eubacteriales</taxon>
        <taxon>Oscillospiraceae</taxon>
        <taxon>Oscillospiraceae incertae sedis</taxon>
    </lineage>
</organism>
<evidence type="ECO:0000313" key="2">
    <source>
        <dbReference type="EMBL" id="CDC43923.1"/>
    </source>
</evidence>
<dbReference type="PANTHER" id="PTHR10948">
    <property type="entry name" value="TRANSPOSASE"/>
    <property type="match status" value="1"/>
</dbReference>
<dbReference type="InterPro" id="IPR012337">
    <property type="entry name" value="RNaseH-like_sf"/>
</dbReference>
<evidence type="ECO:0000313" key="3">
    <source>
        <dbReference type="Proteomes" id="UP000018142"/>
    </source>
</evidence>
<dbReference type="GO" id="GO:0005829">
    <property type="term" value="C:cytosol"/>
    <property type="evidence" value="ECO:0007669"/>
    <property type="project" value="TreeGrafter"/>
</dbReference>
<dbReference type="InterPro" id="IPR051917">
    <property type="entry name" value="Transposase-Integrase"/>
</dbReference>
<dbReference type="Gene3D" id="3.30.420.10">
    <property type="entry name" value="Ribonuclease H-like superfamily/Ribonuclease H"/>
    <property type="match status" value="1"/>
</dbReference>
<dbReference type="NCBIfam" id="NF033563">
    <property type="entry name" value="transpos_IS30"/>
    <property type="match status" value="1"/>
</dbReference>
<dbReference type="PANTHER" id="PTHR10948:SF23">
    <property type="entry name" value="TRANSPOSASE INSI FOR INSERTION SEQUENCE ELEMENT IS30A-RELATED"/>
    <property type="match status" value="1"/>
</dbReference>
<evidence type="ECO:0000259" key="1">
    <source>
        <dbReference type="PROSITE" id="PS50994"/>
    </source>
</evidence>
<comment type="caution">
    <text evidence="2">The sequence shown here is derived from an EMBL/GenBank/DDBJ whole genome shotgun (WGS) entry which is preliminary data.</text>
</comment>
<reference evidence="2" key="1">
    <citation type="submission" date="2012-11" db="EMBL/GenBank/DDBJ databases">
        <title>Dependencies among metagenomic species, viruses, plasmids and units of genetic variation.</title>
        <authorList>
            <person name="Nielsen H.B."/>
            <person name="Almeida M."/>
            <person name="Juncker A.S."/>
            <person name="Rasmussen S."/>
            <person name="Li J."/>
            <person name="Sunagawa S."/>
            <person name="Plichta D."/>
            <person name="Gautier L."/>
            <person name="Le Chatelier E."/>
            <person name="Peletier E."/>
            <person name="Bonde I."/>
            <person name="Nielsen T."/>
            <person name="Manichanh C."/>
            <person name="Arumugam M."/>
            <person name="Batto J."/>
            <person name="Santos M.B.Q.D."/>
            <person name="Blom N."/>
            <person name="Borruel N."/>
            <person name="Burgdorf K.S."/>
            <person name="Boumezbeur F."/>
            <person name="Casellas F."/>
            <person name="Dore J."/>
            <person name="Guarner F."/>
            <person name="Hansen T."/>
            <person name="Hildebrand F."/>
            <person name="Kaas R.S."/>
            <person name="Kennedy S."/>
            <person name="Kristiansen K."/>
            <person name="Kultima J.R."/>
            <person name="Leonard P."/>
            <person name="Levenez F."/>
            <person name="Lund O."/>
            <person name="Moumen B."/>
            <person name="Le Paslier D."/>
            <person name="Pons N."/>
            <person name="Pedersen O."/>
            <person name="Prifti E."/>
            <person name="Qin J."/>
            <person name="Raes J."/>
            <person name="Tap J."/>
            <person name="Tims S."/>
            <person name="Ussery D.W."/>
            <person name="Yamada T."/>
            <person name="MetaHit consortium"/>
            <person name="Renault P."/>
            <person name="Sicheritz-Ponten T."/>
            <person name="Bork P."/>
            <person name="Wang J."/>
            <person name="Brunak S."/>
            <person name="Ehrlich S.D."/>
        </authorList>
    </citation>
    <scope>NUCLEOTIDE SEQUENCE [LARGE SCALE GENOMIC DNA]</scope>
</reference>
<dbReference type="GO" id="GO:0015074">
    <property type="term" value="P:DNA integration"/>
    <property type="evidence" value="ECO:0007669"/>
    <property type="project" value="InterPro"/>
</dbReference>
<dbReference type="SUPFAM" id="SSF53098">
    <property type="entry name" value="Ribonuclease H-like"/>
    <property type="match status" value="1"/>
</dbReference>
<dbReference type="AlphaFoldDB" id="R6R4Q8"/>
<dbReference type="GO" id="GO:0003676">
    <property type="term" value="F:nucleic acid binding"/>
    <property type="evidence" value="ECO:0007669"/>
    <property type="project" value="InterPro"/>
</dbReference>
<dbReference type="PROSITE" id="PS50994">
    <property type="entry name" value="INTEGRASE"/>
    <property type="match status" value="1"/>
</dbReference>
<sequence>MPIETITLDNGSEFADFLNIEKDLGTTIYFADLHSPWQRGLNENTNDLLRFFYPKGTDFLSVSEKEFQKVIHLINSRPRKCLGYLSPLEFLSKKCCT</sequence>
<proteinExistence type="predicted"/>